<evidence type="ECO:0000313" key="1">
    <source>
        <dbReference type="EMBL" id="EAY15434.1"/>
    </source>
</evidence>
<evidence type="ECO:0000313" key="2">
    <source>
        <dbReference type="Proteomes" id="UP000001542"/>
    </source>
</evidence>
<name>A2DVY9_TRIV3</name>
<dbReference type="VEuPathDB" id="TrichDB:TVAG_252470"/>
<dbReference type="VEuPathDB" id="TrichDB:TVAGG3_0845880"/>
<accession>A2DVY9</accession>
<dbReference type="AlphaFoldDB" id="A2DVY9"/>
<keyword evidence="2" id="KW-1185">Reference proteome</keyword>
<organism evidence="1 2">
    <name type="scientific">Trichomonas vaginalis (strain ATCC PRA-98 / G3)</name>
    <dbReference type="NCBI Taxonomy" id="412133"/>
    <lineage>
        <taxon>Eukaryota</taxon>
        <taxon>Metamonada</taxon>
        <taxon>Parabasalia</taxon>
        <taxon>Trichomonadida</taxon>
        <taxon>Trichomonadidae</taxon>
        <taxon>Trichomonas</taxon>
    </lineage>
</organism>
<gene>
    <name evidence="1" type="ORF">TVAG_252470</name>
</gene>
<protein>
    <submittedName>
        <fullName evidence="1">Uncharacterized protein</fullName>
    </submittedName>
</protein>
<reference evidence="1" key="2">
    <citation type="journal article" date="2007" name="Science">
        <title>Draft genome sequence of the sexually transmitted pathogen Trichomonas vaginalis.</title>
        <authorList>
            <person name="Carlton J.M."/>
            <person name="Hirt R.P."/>
            <person name="Silva J.C."/>
            <person name="Delcher A.L."/>
            <person name="Schatz M."/>
            <person name="Zhao Q."/>
            <person name="Wortman J.R."/>
            <person name="Bidwell S.L."/>
            <person name="Alsmark U.C.M."/>
            <person name="Besteiro S."/>
            <person name="Sicheritz-Ponten T."/>
            <person name="Noel C.J."/>
            <person name="Dacks J.B."/>
            <person name="Foster P.G."/>
            <person name="Simillion C."/>
            <person name="Van de Peer Y."/>
            <person name="Miranda-Saavedra D."/>
            <person name="Barton G.J."/>
            <person name="Westrop G.D."/>
            <person name="Mueller S."/>
            <person name="Dessi D."/>
            <person name="Fiori P.L."/>
            <person name="Ren Q."/>
            <person name="Paulsen I."/>
            <person name="Zhang H."/>
            <person name="Bastida-Corcuera F.D."/>
            <person name="Simoes-Barbosa A."/>
            <person name="Brown M.T."/>
            <person name="Hayes R.D."/>
            <person name="Mukherjee M."/>
            <person name="Okumura C.Y."/>
            <person name="Schneider R."/>
            <person name="Smith A.J."/>
            <person name="Vanacova S."/>
            <person name="Villalvazo M."/>
            <person name="Haas B.J."/>
            <person name="Pertea M."/>
            <person name="Feldblyum T.V."/>
            <person name="Utterback T.R."/>
            <person name="Shu C.L."/>
            <person name="Osoegawa K."/>
            <person name="de Jong P.J."/>
            <person name="Hrdy I."/>
            <person name="Horvathova L."/>
            <person name="Zubacova Z."/>
            <person name="Dolezal P."/>
            <person name="Malik S.B."/>
            <person name="Logsdon J.M. Jr."/>
            <person name="Henze K."/>
            <person name="Gupta A."/>
            <person name="Wang C.C."/>
            <person name="Dunne R.L."/>
            <person name="Upcroft J.A."/>
            <person name="Upcroft P."/>
            <person name="White O."/>
            <person name="Salzberg S.L."/>
            <person name="Tang P."/>
            <person name="Chiu C.-H."/>
            <person name="Lee Y.-S."/>
            <person name="Embley T.M."/>
            <person name="Coombs G.H."/>
            <person name="Mottram J.C."/>
            <person name="Tachezy J."/>
            <person name="Fraser-Liggett C.M."/>
            <person name="Johnson P.J."/>
        </authorList>
    </citation>
    <scope>NUCLEOTIDE SEQUENCE [LARGE SCALE GENOMIC DNA]</scope>
    <source>
        <strain evidence="1">G3</strain>
    </source>
</reference>
<dbReference type="Proteomes" id="UP000001542">
    <property type="component" value="Unassembled WGS sequence"/>
</dbReference>
<dbReference type="EMBL" id="DS113256">
    <property type="protein sequence ID" value="EAY15434.1"/>
    <property type="molecule type" value="Genomic_DNA"/>
</dbReference>
<proteinExistence type="predicted"/>
<dbReference type="KEGG" id="tva:4773437"/>
<dbReference type="InParanoid" id="A2DVY9"/>
<reference evidence="1" key="1">
    <citation type="submission" date="2006-10" db="EMBL/GenBank/DDBJ databases">
        <authorList>
            <person name="Amadeo P."/>
            <person name="Zhao Q."/>
            <person name="Wortman J."/>
            <person name="Fraser-Liggett C."/>
            <person name="Carlton J."/>
        </authorList>
    </citation>
    <scope>NUCLEOTIDE SEQUENCE</scope>
    <source>
        <strain evidence="1">G3</strain>
    </source>
</reference>
<dbReference type="RefSeq" id="XP_001327657.1">
    <property type="nucleotide sequence ID" value="XM_001327622.1"/>
</dbReference>
<sequence>MTLRFQNYNNDVQGTNHNIEVFSSVFEYQITCPIFVEQQIDLSVITCSFVTCSSSRTMDFISTRTPSTVGFDGKIFKFEYISIYHCSSTNIGTTVSRSDKLQTYDHISCDSCSKSISGLNPNSGSCSLSEINISNFVAARGNGVIFIGNNPIAYRASLINIVNNSLQSAYFPSSRDKATENITIDANFINNKCNTSLLHLWQNSHLYENLCIFQNTFPTLVTADDSVSPVYTIIDSLTDNSTLSDILEVTDFTTNLVPDFTILFSPVPIYISVCVCQTRFNFIHFINVIIIL</sequence>